<keyword evidence="8" id="KW-1185">Reference proteome</keyword>
<evidence type="ECO:0000256" key="2">
    <source>
        <dbReference type="ARBA" id="ARBA00009323"/>
    </source>
</evidence>
<proteinExistence type="inferred from homology"/>
<dbReference type="Pfam" id="PF04686">
    <property type="entry name" value="SsgA"/>
    <property type="match status" value="1"/>
</dbReference>
<protein>
    <recommendedName>
        <fullName evidence="9">SsgA family sporulation/cell division regulator</fullName>
    </recommendedName>
</protein>
<keyword evidence="4" id="KW-0749">Sporulation</keyword>
<reference evidence="7 8" key="1">
    <citation type="submission" date="2020-08" db="EMBL/GenBank/DDBJ databases">
        <title>Sequencing the genomes of 1000 actinobacteria strains.</title>
        <authorList>
            <person name="Klenk H.-P."/>
        </authorList>
    </citation>
    <scope>NUCLEOTIDE SEQUENCE [LARGE SCALE GENOMIC DNA]</scope>
    <source>
        <strain evidence="7 8">DSM 44230</strain>
    </source>
</reference>
<evidence type="ECO:0000313" key="7">
    <source>
        <dbReference type="EMBL" id="MBB4681066.1"/>
    </source>
</evidence>
<comment type="subcellular location">
    <subcellularLocation>
        <location evidence="1">Cell septum</location>
    </subcellularLocation>
</comment>
<sequence length="137" mass="15188">MREDHAEIETTTMFNLLVAPPVPVEVELGYSTSDPYAVRAVFNPGGSASVEWILARDLLADGLISDSGEGDVRMWPILDQVDQVVIEFTTPAGHARFTADAEELADFLNRSYELVAPGSEHEWFDFEHELTHLGNVN</sequence>
<dbReference type="GO" id="GO:0030435">
    <property type="term" value="P:sporulation resulting in formation of a cellular spore"/>
    <property type="evidence" value="ECO:0007669"/>
    <property type="project" value="UniProtKB-KW"/>
</dbReference>
<evidence type="ECO:0000256" key="6">
    <source>
        <dbReference type="ARBA" id="ARBA00023306"/>
    </source>
</evidence>
<dbReference type="Proteomes" id="UP000533598">
    <property type="component" value="Unassembled WGS sequence"/>
</dbReference>
<dbReference type="GO" id="GO:0000917">
    <property type="term" value="P:division septum assembly"/>
    <property type="evidence" value="ECO:0007669"/>
    <property type="project" value="UniProtKB-KW"/>
</dbReference>
<dbReference type="AlphaFoldDB" id="A0A7W7FW13"/>
<dbReference type="GO" id="GO:0030428">
    <property type="term" value="C:cell septum"/>
    <property type="evidence" value="ECO:0007669"/>
    <property type="project" value="UniProtKB-SubCell"/>
</dbReference>
<evidence type="ECO:0008006" key="9">
    <source>
        <dbReference type="Google" id="ProtNLM"/>
    </source>
</evidence>
<accession>A0A7W7FW13</accession>
<comment type="caution">
    <text evidence="7">The sequence shown here is derived from an EMBL/GenBank/DDBJ whole genome shotgun (WGS) entry which is preliminary data.</text>
</comment>
<evidence type="ECO:0000313" key="8">
    <source>
        <dbReference type="Proteomes" id="UP000533598"/>
    </source>
</evidence>
<keyword evidence="5" id="KW-0717">Septation</keyword>
<dbReference type="Gene3D" id="2.30.31.20">
    <property type="entry name" value="Sporulation-specific cell division protein SsgB"/>
    <property type="match status" value="1"/>
</dbReference>
<dbReference type="EMBL" id="JACHMH010000001">
    <property type="protein sequence ID" value="MBB4681066.1"/>
    <property type="molecule type" value="Genomic_DNA"/>
</dbReference>
<evidence type="ECO:0000256" key="1">
    <source>
        <dbReference type="ARBA" id="ARBA00004431"/>
    </source>
</evidence>
<dbReference type="RefSeq" id="WP_185007345.1">
    <property type="nucleotide sequence ID" value="NZ_BAAAUI010000054.1"/>
</dbReference>
<dbReference type="InterPro" id="IPR006776">
    <property type="entry name" value="SsgB"/>
</dbReference>
<evidence type="ECO:0000256" key="4">
    <source>
        <dbReference type="ARBA" id="ARBA00022969"/>
    </source>
</evidence>
<keyword evidence="6" id="KW-0131">Cell cycle</keyword>
<evidence type="ECO:0000256" key="3">
    <source>
        <dbReference type="ARBA" id="ARBA00022618"/>
    </source>
</evidence>
<dbReference type="InterPro" id="IPR038658">
    <property type="entry name" value="SsgB_sf"/>
</dbReference>
<comment type="similarity">
    <text evidence="2">Belongs to the SsgA family.</text>
</comment>
<name>A0A7W7FW13_9PSEU</name>
<gene>
    <name evidence="7" type="ORF">HNR67_007184</name>
</gene>
<keyword evidence="3" id="KW-0132">Cell division</keyword>
<evidence type="ECO:0000256" key="5">
    <source>
        <dbReference type="ARBA" id="ARBA00023210"/>
    </source>
</evidence>
<organism evidence="7 8">
    <name type="scientific">Crossiella cryophila</name>
    <dbReference type="NCBI Taxonomy" id="43355"/>
    <lineage>
        <taxon>Bacteria</taxon>
        <taxon>Bacillati</taxon>
        <taxon>Actinomycetota</taxon>
        <taxon>Actinomycetes</taxon>
        <taxon>Pseudonocardiales</taxon>
        <taxon>Pseudonocardiaceae</taxon>
        <taxon>Crossiella</taxon>
    </lineage>
</organism>